<dbReference type="GO" id="GO:0005829">
    <property type="term" value="C:cytosol"/>
    <property type="evidence" value="ECO:0007669"/>
    <property type="project" value="TreeGrafter"/>
</dbReference>
<dbReference type="PANTHER" id="PTHR38106:SF1">
    <property type="entry name" value="RNA CHAPERONE PROQ"/>
    <property type="match status" value="1"/>
</dbReference>
<dbReference type="SMART" id="SM00945">
    <property type="entry name" value="ProQ"/>
    <property type="match status" value="1"/>
</dbReference>
<keyword evidence="1" id="KW-0963">Cytoplasm</keyword>
<evidence type="ECO:0000256" key="4">
    <source>
        <dbReference type="SAM" id="MobiDB-lite"/>
    </source>
</evidence>
<dbReference type="InterPro" id="IPR023529">
    <property type="entry name" value="ProQ"/>
</dbReference>
<evidence type="ECO:0000256" key="3">
    <source>
        <dbReference type="ARBA" id="ARBA00023186"/>
    </source>
</evidence>
<dbReference type="InterPro" id="IPR036442">
    <property type="entry name" value="ProQ/FinO_sf"/>
</dbReference>
<evidence type="ECO:0000313" key="6">
    <source>
        <dbReference type="EMBL" id="TDP06415.1"/>
    </source>
</evidence>
<evidence type="ECO:0000256" key="1">
    <source>
        <dbReference type="ARBA" id="ARBA00022490"/>
    </source>
</evidence>
<reference evidence="6 7" key="1">
    <citation type="submission" date="2019-03" db="EMBL/GenBank/DDBJ databases">
        <title>Genomic Encyclopedia of Type Strains, Phase IV (KMG-IV): sequencing the most valuable type-strain genomes for metagenomic binning, comparative biology and taxonomic classification.</title>
        <authorList>
            <person name="Goeker M."/>
        </authorList>
    </citation>
    <scope>NUCLEOTIDE SEQUENCE [LARGE SCALE GENOMIC DNA]</scope>
    <source>
        <strain evidence="6 7">DSM 25082</strain>
    </source>
</reference>
<comment type="caution">
    <text evidence="6">The sequence shown here is derived from an EMBL/GenBank/DDBJ whole genome shotgun (WGS) entry which is preliminary data.</text>
</comment>
<dbReference type="EMBL" id="SNXE01000009">
    <property type="protein sequence ID" value="TDP06415.1"/>
    <property type="molecule type" value="Genomic_DNA"/>
</dbReference>
<dbReference type="InterPro" id="IPR016103">
    <property type="entry name" value="ProQ/FinO"/>
</dbReference>
<keyword evidence="2" id="KW-0694">RNA-binding</keyword>
<dbReference type="GO" id="GO:0010608">
    <property type="term" value="P:post-transcriptional regulation of gene expression"/>
    <property type="evidence" value="ECO:0007669"/>
    <property type="project" value="InterPro"/>
</dbReference>
<dbReference type="GO" id="GO:0033592">
    <property type="term" value="F:RNA strand annealing activity"/>
    <property type="evidence" value="ECO:0007669"/>
    <property type="project" value="InterPro"/>
</dbReference>
<dbReference type="RefSeq" id="WP_133605027.1">
    <property type="nucleotide sequence ID" value="NZ_JAUFPJ010000003.1"/>
</dbReference>
<feature type="compositionally biased region" description="Basic and acidic residues" evidence="4">
    <location>
        <begin position="183"/>
        <end position="213"/>
    </location>
</feature>
<evidence type="ECO:0000313" key="7">
    <source>
        <dbReference type="Proteomes" id="UP000295357"/>
    </source>
</evidence>
<dbReference type="Gene3D" id="1.10.1710.10">
    <property type="entry name" value="ProQ/FinO domain"/>
    <property type="match status" value="1"/>
</dbReference>
<proteinExistence type="predicted"/>
<dbReference type="GO" id="GO:0034057">
    <property type="term" value="F:RNA strand-exchange activity"/>
    <property type="evidence" value="ECO:0007669"/>
    <property type="project" value="InterPro"/>
</dbReference>
<dbReference type="Proteomes" id="UP000295357">
    <property type="component" value="Unassembled WGS sequence"/>
</dbReference>
<accession>A0A4R6MW35</accession>
<keyword evidence="7" id="KW-1185">Reference proteome</keyword>
<name>A0A4R6MW35_9BURK</name>
<dbReference type="AlphaFoldDB" id="A0A4R6MW35"/>
<organism evidence="6 7">
    <name type="scientific">Roseateles asaccharophilus</name>
    <dbReference type="NCBI Taxonomy" id="582607"/>
    <lineage>
        <taxon>Bacteria</taxon>
        <taxon>Pseudomonadati</taxon>
        <taxon>Pseudomonadota</taxon>
        <taxon>Betaproteobacteria</taxon>
        <taxon>Burkholderiales</taxon>
        <taxon>Sphaerotilaceae</taxon>
        <taxon>Roseateles</taxon>
    </lineage>
</organism>
<protein>
    <submittedName>
        <fullName evidence="6">ProQ/FINO family protein</fullName>
    </submittedName>
</protein>
<evidence type="ECO:0000259" key="5">
    <source>
        <dbReference type="SMART" id="SM00945"/>
    </source>
</evidence>
<feature type="domain" description="ProQ/FinO" evidence="5">
    <location>
        <begin position="16"/>
        <end position="125"/>
    </location>
</feature>
<gene>
    <name evidence="6" type="ORF">DFR39_10988</name>
</gene>
<keyword evidence="3" id="KW-0143">Chaperone</keyword>
<dbReference type="PANTHER" id="PTHR38106">
    <property type="entry name" value="RNA CHAPERONE PROQ"/>
    <property type="match status" value="1"/>
</dbReference>
<dbReference type="Pfam" id="PF04352">
    <property type="entry name" value="ProQ"/>
    <property type="match status" value="1"/>
</dbReference>
<evidence type="ECO:0000256" key="2">
    <source>
        <dbReference type="ARBA" id="ARBA00022884"/>
    </source>
</evidence>
<feature type="region of interest" description="Disordered" evidence="4">
    <location>
        <begin position="173"/>
        <end position="234"/>
    </location>
</feature>
<dbReference type="OrthoDB" id="9180746at2"/>
<dbReference type="SUPFAM" id="SSF48657">
    <property type="entry name" value="FinO-like"/>
    <property type="match status" value="1"/>
</dbReference>
<sequence>MSSPTPTGAPAQVAPQDLSPAAALQQLKALFPALFDGPPKPLKLRIQADIQERAPGQFSKPLLSAVLRRYTGGTGYLVALSKAKQRFDLDGQPAGELSDEHREAAATELARRRGLAEERRAQEQQERRQRANLLRDFEHTTLTRANFCALKGVKDEELDGLLEIARKEIEEDRIRRAAQPQGEQRRGPHERRGEGRGEGARRDGGQRPPRREGGGGGARQGKPRAPRPAPENKG</sequence>